<reference evidence="2 3" key="1">
    <citation type="submission" date="2017-01" db="EMBL/GenBank/DDBJ databases">
        <title>A Red Light-Sensitive Sensory Rhodopsin I From Haloarcula taiwanensis, A New Haloarchaeon Isolated From Taiwan.</title>
        <authorList>
            <person name="Yang C.-S."/>
            <person name="Han Y.-A."/>
            <person name="Chen P.-C."/>
            <person name="Ng W.V."/>
            <person name="Chen T.-W."/>
        </authorList>
    </citation>
    <scope>NUCLEOTIDE SEQUENCE [LARGE SCALE GENOMIC DNA]</scope>
    <source>
        <strain evidence="2 3">Taiwanensis</strain>
        <plasmid evidence="2 3">pNYT2</plasmid>
    </source>
</reference>
<dbReference type="InterPro" id="IPR035093">
    <property type="entry name" value="RelE/ParE_toxin_dom_sf"/>
</dbReference>
<keyword evidence="3" id="KW-1185">Reference proteome</keyword>
<keyword evidence="2" id="KW-0614">Plasmid</keyword>
<name>A0A2H5A457_9EURY</name>
<dbReference type="OrthoDB" id="159002at2157"/>
<proteinExistence type="predicted"/>
<dbReference type="EMBL" id="CP019157">
    <property type="protein sequence ID" value="AUG49539.1"/>
    <property type="molecule type" value="Genomic_DNA"/>
</dbReference>
<evidence type="ECO:0000313" key="3">
    <source>
        <dbReference type="Proteomes" id="UP000242917"/>
    </source>
</evidence>
<dbReference type="KEGG" id="hta:BVU17_18335"/>
<protein>
    <submittedName>
        <fullName evidence="2">Toxin</fullName>
    </submittedName>
</protein>
<geneLocation type="plasmid" evidence="2 3">
    <name>pNYT2</name>
</geneLocation>
<accession>A0A2H5A457</accession>
<organism evidence="2 3">
    <name type="scientific">Haloarcula taiwanensis</name>
    <dbReference type="NCBI Taxonomy" id="1932004"/>
    <lineage>
        <taxon>Archaea</taxon>
        <taxon>Methanobacteriati</taxon>
        <taxon>Methanobacteriota</taxon>
        <taxon>Stenosarchaea group</taxon>
        <taxon>Halobacteria</taxon>
        <taxon>Halobacteriales</taxon>
        <taxon>Haloarculaceae</taxon>
        <taxon>Haloarcula</taxon>
    </lineage>
</organism>
<dbReference type="InterPro" id="IPR007712">
    <property type="entry name" value="RelE/ParE_toxin"/>
</dbReference>
<dbReference type="Pfam" id="PF05016">
    <property type="entry name" value="ParE_toxin"/>
    <property type="match status" value="1"/>
</dbReference>
<gene>
    <name evidence="2" type="ORF">BVU17_18335</name>
</gene>
<evidence type="ECO:0000313" key="2">
    <source>
        <dbReference type="EMBL" id="AUG49539.1"/>
    </source>
</evidence>
<evidence type="ECO:0000256" key="1">
    <source>
        <dbReference type="ARBA" id="ARBA00022649"/>
    </source>
</evidence>
<dbReference type="SUPFAM" id="SSF143011">
    <property type="entry name" value="RelE-like"/>
    <property type="match status" value="1"/>
</dbReference>
<dbReference type="Proteomes" id="UP000242917">
    <property type="component" value="Plasmid pNYT2"/>
</dbReference>
<sequence length="93" mass="11015">MSDWDWELTDTARRDFDGLDEYARDRIASKLDEIATDEWRDPPEHLEPLQGAPHQKLRVGPFRLGCRIDRTERVLYVLRIRKRGGDAYRSDDD</sequence>
<dbReference type="AlphaFoldDB" id="A0A2H5A457"/>
<keyword evidence="1" id="KW-1277">Toxin-antitoxin system</keyword>
<dbReference type="Gene3D" id="3.30.2310.20">
    <property type="entry name" value="RelE-like"/>
    <property type="match status" value="1"/>
</dbReference>